<dbReference type="Pfam" id="PF25597">
    <property type="entry name" value="SH3_retrovirus"/>
    <property type="match status" value="1"/>
</dbReference>
<dbReference type="InterPro" id="IPR057670">
    <property type="entry name" value="SH3_retrovirus"/>
</dbReference>
<reference evidence="6" key="1">
    <citation type="journal article" date="2022" name="Int. J. Mol. Sci.">
        <title>Draft Genome of Tanacetum Coccineum: Genomic Comparison of Closely Related Tanacetum-Family Plants.</title>
        <authorList>
            <person name="Yamashiro T."/>
            <person name="Shiraishi A."/>
            <person name="Nakayama K."/>
            <person name="Satake H."/>
        </authorList>
    </citation>
    <scope>NUCLEOTIDE SEQUENCE</scope>
</reference>
<feature type="domain" description="Reverse transcriptase Ty1/copia-type" evidence="3">
    <location>
        <begin position="746"/>
        <end position="820"/>
    </location>
</feature>
<dbReference type="PANTHER" id="PTHR11439:SF495">
    <property type="entry name" value="REVERSE TRANSCRIPTASE, RNA-DEPENDENT DNA POLYMERASE-RELATED"/>
    <property type="match status" value="1"/>
</dbReference>
<accession>A0ABQ4YJS8</accession>
<dbReference type="Pfam" id="PF13976">
    <property type="entry name" value="gag_pre-integrs"/>
    <property type="match status" value="1"/>
</dbReference>
<organism evidence="6 7">
    <name type="scientific">Tanacetum coccineum</name>
    <dbReference type="NCBI Taxonomy" id="301880"/>
    <lineage>
        <taxon>Eukaryota</taxon>
        <taxon>Viridiplantae</taxon>
        <taxon>Streptophyta</taxon>
        <taxon>Embryophyta</taxon>
        <taxon>Tracheophyta</taxon>
        <taxon>Spermatophyta</taxon>
        <taxon>Magnoliopsida</taxon>
        <taxon>eudicotyledons</taxon>
        <taxon>Gunneridae</taxon>
        <taxon>Pentapetalae</taxon>
        <taxon>asterids</taxon>
        <taxon>campanulids</taxon>
        <taxon>Asterales</taxon>
        <taxon>Asteraceae</taxon>
        <taxon>Asteroideae</taxon>
        <taxon>Anthemideae</taxon>
        <taxon>Anthemidinae</taxon>
        <taxon>Tanacetum</taxon>
    </lineage>
</organism>
<evidence type="ECO:0000256" key="2">
    <source>
        <dbReference type="SAM" id="MobiDB-lite"/>
    </source>
</evidence>
<dbReference type="InterPro" id="IPR025724">
    <property type="entry name" value="GAG-pre-integrase_dom"/>
</dbReference>
<evidence type="ECO:0000259" key="4">
    <source>
        <dbReference type="Pfam" id="PF13976"/>
    </source>
</evidence>
<feature type="compositionally biased region" description="Basic and acidic residues" evidence="2">
    <location>
        <begin position="1600"/>
        <end position="1609"/>
    </location>
</feature>
<dbReference type="PANTHER" id="PTHR11439">
    <property type="entry name" value="GAG-POL-RELATED RETROTRANSPOSON"/>
    <property type="match status" value="1"/>
</dbReference>
<evidence type="ECO:0000256" key="1">
    <source>
        <dbReference type="SAM" id="Coils"/>
    </source>
</evidence>
<name>A0ABQ4YJS8_9ASTR</name>
<reference evidence="6" key="2">
    <citation type="submission" date="2022-01" db="EMBL/GenBank/DDBJ databases">
        <authorList>
            <person name="Yamashiro T."/>
            <person name="Shiraishi A."/>
            <person name="Satake H."/>
            <person name="Nakayama K."/>
        </authorList>
    </citation>
    <scope>NUCLEOTIDE SEQUENCE</scope>
</reference>
<dbReference type="Pfam" id="PF07727">
    <property type="entry name" value="RVT_2"/>
    <property type="match status" value="1"/>
</dbReference>
<feature type="domain" description="Retroviral polymerase SH3-like" evidence="5">
    <location>
        <begin position="502"/>
        <end position="550"/>
    </location>
</feature>
<dbReference type="InterPro" id="IPR013103">
    <property type="entry name" value="RVT_2"/>
</dbReference>
<evidence type="ECO:0000259" key="5">
    <source>
        <dbReference type="Pfam" id="PF25597"/>
    </source>
</evidence>
<feature type="coiled-coil region" evidence="1">
    <location>
        <begin position="38"/>
        <end position="96"/>
    </location>
</feature>
<proteinExistence type="predicted"/>
<keyword evidence="1" id="KW-0175">Coiled coil</keyword>
<evidence type="ECO:0000313" key="7">
    <source>
        <dbReference type="Proteomes" id="UP001151760"/>
    </source>
</evidence>
<feature type="domain" description="GAG-pre-integrase" evidence="4">
    <location>
        <begin position="411"/>
        <end position="478"/>
    </location>
</feature>
<evidence type="ECO:0000259" key="3">
    <source>
        <dbReference type="Pfam" id="PF07727"/>
    </source>
</evidence>
<dbReference type="CDD" id="cd09272">
    <property type="entry name" value="RNase_HI_RT_Ty1"/>
    <property type="match status" value="1"/>
</dbReference>
<comment type="caution">
    <text evidence="6">The sequence shown here is derived from an EMBL/GenBank/DDBJ whole genome shotgun (WGS) entry which is preliminary data.</text>
</comment>
<sequence>MKGLLRSKHSWLLLRKNHLLERMMPDQVNGFEITMKKRKNLLSKFNSLNQELSSCKSELIDLKKTKALNCSLQKEITRLNLENKSQRDEISDAKKVIEKWTSSKVTLDQLLTDQVLGNIIHALGGRGKKKDTISSKEVLFSKASKTAPEITSDSESKCDIQEPLPPLPKLLEAKPNDTSKDDISLADLTLTPTILDEIKKVLNKWSIIKVLKKKAQLVTSSVPNLSHVNEADSSTKKLLLTLKEEEVLNLPKASKRPGLDLVKTVGLEITSLRTGSLSRKAPIILKPFIDYKYCDFRDHHSDECEYYPGCDICGSIAHETADCTKKHISKESGPKVVFGDNTLGDTEGYGLVNCNGITFTRVTYVNSLKHNLISIIQLCDANFKVPFTKTQGTIFNQNNEVVLIAPRRRDVYVIDMSSYNEESNACIFAKESNSVNWLWHKRLSHLNFKNINKLARQNLVAGLPSLTFSKDKSCSAYLFEPIKPQTISHNKYTLVIVDEYSRDHLGKFDAKANDGFFLGYSQVAKAFRVFNIKKQEMEETYHVTFSENDEAISKSSIEGDEINFNENRSITDDELIIPRNNVSQCYGNDNYFPYVPAYDPLSTNNITIPDPITPSDPIYLTDPITSSEPIIISNETPKFIASGDHPILNEHDDSELVKDLGVAEDQVSIIREPISETEPSITNVAPSTEAGVTTRSKIKYSEAVSAHECLYVNFLFEIEPKKLIEALEEEGWIIAMQEELNQFERNKVWSLVPIPYGKTIIGTKWILKNKMDEHGVVVKNKARLVAQGYNQQEGINYNETFAHVARFEAIGIFLAYAAYMGLVLDKALYGLKQAPKAWYETLLKFLIQHKFVRGSLTYLTASRPDIELSIYLCSRYQADPKESHLVVVKRIFRKSTSGCCQILGGKLVCWSVKKQSSVAMSSVEAEYVAAARCCAQVLWIKSQLADYDVLYDKVLIFYDNTSVIAISNNPVLHSRTKHIDIRYHFIRDHILKGDIELHFVPTDLQLANIFTNPLAEPSFTRLVAELGCSILKKRIPKGILVHGRENDSILSDLGLEVDIGNIIFSDLVSKLQDGKKARDPNVCYTSFLSLMIEKLLGKNYTNDDLTLLKPYTILVAKVLNKPKKSLILPSQEVNADDTVDKSLSVSNVQHVTQPKAETDTKSRKKKILSSAKPKTLQVIRKSSPPSQVANTQHAKVTVATADATQSLVASESAEEQVNQLKNVEAEKVQEHNVEEEVKSSGLTTMGDITFDQLMDEYEKKKGASEVEYESPYDTESKVKFVKSFPITIISGSLFIVQLMMGDTTDLSLQDQLMEEKADSDLKSMPNDEVESIFGFVAAESTNEENDTVETKVKLTQSEEDTADNILDEMTAPNAFANKPSDPLGPLQAKISSLTTKVEKLESSLAKKMDDKLEESVPRIVADVFEERIPELLADTLKSLLPQIMEDFIQQALPKFDQRVQETLKAHSVRKGVGKDMQIVKDSLSYYATQLEKGDVNLRELVNLMKDMVFLLDSAKVFEKAKAKGGCLLRKTWKSNLLKKQRQLKKQRLLKKLRGSSHLKKLHQLLNQFLMHRLLWLFIRQKKKLQKSKFEKKIPQRMNPHSRDESKGKRIATEENLLKDLIPLMDEGGSALKIPNLNKFSTAEERQMMRILL</sequence>
<gene>
    <name evidence="6" type="ORF">Tco_0727577</name>
</gene>
<feature type="region of interest" description="Disordered" evidence="2">
    <location>
        <begin position="1588"/>
        <end position="1609"/>
    </location>
</feature>
<keyword evidence="7" id="KW-1185">Reference proteome</keyword>
<dbReference type="EMBL" id="BQNB010010467">
    <property type="protein sequence ID" value="GJS77696.1"/>
    <property type="molecule type" value="Genomic_DNA"/>
</dbReference>
<evidence type="ECO:0000313" key="6">
    <source>
        <dbReference type="EMBL" id="GJS77696.1"/>
    </source>
</evidence>
<dbReference type="Proteomes" id="UP001151760">
    <property type="component" value="Unassembled WGS sequence"/>
</dbReference>
<protein>
    <submittedName>
        <fullName evidence="6">Retrovirus-related pol polyprotein from transposon TNT 1-94</fullName>
    </submittedName>
</protein>